<keyword evidence="3" id="KW-1185">Reference proteome</keyword>
<protein>
    <submittedName>
        <fullName evidence="2">Uncharacterized protein</fullName>
    </submittedName>
</protein>
<sequence length="175" mass="18724">MTQRALVEFAGDAAADAEQDQPHRAADGRIGSVARAENVPAAIHSDLPCDGAVDDDQRSDHMRGGLNAVEIESRVGHGEHRRAHHWRVLGFAAGHHHVDGQQFIGQAAPSRRDPGDEVVGLSPQHVQHRGHPGRGGRDDGKSVTPRLVEVMLDKIAFRGDHCGHGVASLTLLGQP</sequence>
<name>A0ABQ1CDM1_9MYCO</name>
<dbReference type="EMBL" id="BLKX01000001">
    <property type="protein sequence ID" value="GFG82570.1"/>
    <property type="molecule type" value="Genomic_DNA"/>
</dbReference>
<comment type="caution">
    <text evidence="2">The sequence shown here is derived from an EMBL/GenBank/DDBJ whole genome shotgun (WGS) entry which is preliminary data.</text>
</comment>
<organism evidence="2 3">
    <name type="scientific">Mycobacterium paragordonae</name>
    <dbReference type="NCBI Taxonomy" id="1389713"/>
    <lineage>
        <taxon>Bacteria</taxon>
        <taxon>Bacillati</taxon>
        <taxon>Actinomycetota</taxon>
        <taxon>Actinomycetes</taxon>
        <taxon>Mycobacteriales</taxon>
        <taxon>Mycobacteriaceae</taxon>
        <taxon>Mycobacterium</taxon>
    </lineage>
</organism>
<gene>
    <name evidence="2" type="ORF">MPRG_58460</name>
</gene>
<evidence type="ECO:0000313" key="3">
    <source>
        <dbReference type="Proteomes" id="UP000465240"/>
    </source>
</evidence>
<accession>A0ABQ1CDM1</accession>
<reference evidence="2 3" key="1">
    <citation type="journal article" date="2019" name="Emerg. Microbes Infect.">
        <title>Comprehensive subspecies identification of 175 nontuberculous mycobacteria species based on 7547 genomic profiles.</title>
        <authorList>
            <person name="Matsumoto Y."/>
            <person name="Kinjo T."/>
            <person name="Motooka D."/>
            <person name="Nabeya D."/>
            <person name="Jung N."/>
            <person name="Uechi K."/>
            <person name="Horii T."/>
            <person name="Iida T."/>
            <person name="Fujita J."/>
            <person name="Nakamura S."/>
        </authorList>
    </citation>
    <scope>NUCLEOTIDE SEQUENCE [LARGE SCALE GENOMIC DNA]</scope>
    <source>
        <strain evidence="2 3">JCM 18565</strain>
    </source>
</reference>
<dbReference type="Proteomes" id="UP000465240">
    <property type="component" value="Unassembled WGS sequence"/>
</dbReference>
<evidence type="ECO:0000313" key="2">
    <source>
        <dbReference type="EMBL" id="GFG82570.1"/>
    </source>
</evidence>
<proteinExistence type="predicted"/>
<evidence type="ECO:0000256" key="1">
    <source>
        <dbReference type="SAM" id="MobiDB-lite"/>
    </source>
</evidence>
<feature type="region of interest" description="Disordered" evidence="1">
    <location>
        <begin position="107"/>
        <end position="143"/>
    </location>
</feature>